<accession>A0A318L6I9</accession>
<gene>
    <name evidence="1" type="ORF">DES51_102224</name>
</gene>
<dbReference type="EMBL" id="QJKH01000002">
    <property type="protein sequence ID" value="PXX81103.1"/>
    <property type="molecule type" value="Genomic_DNA"/>
</dbReference>
<organism evidence="1 2">
    <name type="scientific">Dielma fastidiosa</name>
    <dbReference type="NCBI Taxonomy" id="1034346"/>
    <lineage>
        <taxon>Bacteria</taxon>
        <taxon>Bacillati</taxon>
        <taxon>Bacillota</taxon>
        <taxon>Erysipelotrichia</taxon>
        <taxon>Erysipelotrichales</taxon>
        <taxon>Erysipelotrichaceae</taxon>
        <taxon>Dielma</taxon>
    </lineage>
</organism>
<protein>
    <submittedName>
        <fullName evidence="1">Uncharacterized protein</fullName>
    </submittedName>
</protein>
<dbReference type="PROSITE" id="PS51257">
    <property type="entry name" value="PROKAR_LIPOPROTEIN"/>
    <property type="match status" value="1"/>
</dbReference>
<evidence type="ECO:0000313" key="2">
    <source>
        <dbReference type="Proteomes" id="UP000247612"/>
    </source>
</evidence>
<sequence length="561" mass="63466">MKKQLCWILAVLLCGCSTGLKTDENKANIVYAAAEYCADDECSEKVRVKYNDSEIKKLEAYLDALPVMSDAKQSGNIIAKLVMQDDEGMQYTITEDSRTKPDGIGYYLNDLSQERSLPVSKEPSLLKQLRALAGELLAKDETLGYELKDDYFVVSYSDQYVTRTAPGGQPYFEENVLRGDPVYFLLFFIDESFTEYTQIKDQRRLLTGLLNQLEFADNYTPNIMPYGDSLLYSAESIGSDLVLNKGNELISGFTLPPLTTSMLGVSGYAHYYYDQGSDQYLKQIAKDTMPASILDTLFVPIQIDGNRVRLAKVKVQNFMFSHANYIQSFQPIIEGVPVQLLFNYESLFDTVVNHLDKLAIYDVELDDQQRLKSVEIIRQPPAHDELPIQASDFILNENGDNSIYTYRSISETARVYNVVMGSLNYQIIQSALVDGESFIEIRLRYGYENQVSEKHILIDKSDGSILDDGLLNERYFKGQLASQLEKQLADQSIEACALAYADNLNTARCYVKPIIADTYDPNQNHLVFSSFALDEQGKLYLPIMIREYGAAAQPIKLYPQH</sequence>
<dbReference type="RefSeq" id="WP_022938644.1">
    <property type="nucleotide sequence ID" value="NZ_CABKRQ010000006.1"/>
</dbReference>
<dbReference type="OrthoDB" id="9876584at2"/>
<dbReference type="AlphaFoldDB" id="A0A318L6I9"/>
<comment type="caution">
    <text evidence="1">The sequence shown here is derived from an EMBL/GenBank/DDBJ whole genome shotgun (WGS) entry which is preliminary data.</text>
</comment>
<dbReference type="STRING" id="1034346.GCA_000313565_02341"/>
<keyword evidence="2" id="KW-1185">Reference proteome</keyword>
<reference evidence="1 2" key="1">
    <citation type="submission" date="2018-05" db="EMBL/GenBank/DDBJ databases">
        <title>Genomic Encyclopedia of Type Strains, Phase IV (KMG-IV): sequencing the most valuable type-strain genomes for metagenomic binning, comparative biology and taxonomic classification.</title>
        <authorList>
            <person name="Goeker M."/>
        </authorList>
    </citation>
    <scope>NUCLEOTIDE SEQUENCE [LARGE SCALE GENOMIC DNA]</scope>
    <source>
        <strain evidence="1 2">JC118</strain>
    </source>
</reference>
<evidence type="ECO:0000313" key="1">
    <source>
        <dbReference type="EMBL" id="PXX81103.1"/>
    </source>
</evidence>
<dbReference type="Proteomes" id="UP000247612">
    <property type="component" value="Unassembled WGS sequence"/>
</dbReference>
<proteinExistence type="predicted"/>
<name>A0A318L6I9_9FIRM</name>